<comment type="caution">
    <text evidence="8">The sequence shown here is derived from an EMBL/GenBank/DDBJ whole genome shotgun (WGS) entry which is preliminary data.</text>
</comment>
<comment type="similarity">
    <text evidence="1 4">Belongs to the bacterial solute-binding protein 3 family.</text>
</comment>
<evidence type="ECO:0000313" key="9">
    <source>
        <dbReference type="Proteomes" id="UP000429552"/>
    </source>
</evidence>
<dbReference type="GO" id="GO:0030288">
    <property type="term" value="C:outer membrane-bounded periplasmic space"/>
    <property type="evidence" value="ECO:0007669"/>
    <property type="project" value="TreeGrafter"/>
</dbReference>
<dbReference type="PANTHER" id="PTHR30085:SF6">
    <property type="entry name" value="ABC TRANSPORTER GLUTAMINE-BINDING PROTEIN GLNH"/>
    <property type="match status" value="1"/>
</dbReference>
<keyword evidence="3" id="KW-0732">Signal</keyword>
<protein>
    <submittedName>
        <fullName evidence="8">Sugar-binding protein</fullName>
    </submittedName>
</protein>
<feature type="domain" description="Solute-binding protein family 3/N-terminal" evidence="7">
    <location>
        <begin position="107"/>
        <end position="334"/>
    </location>
</feature>
<evidence type="ECO:0000259" key="7">
    <source>
        <dbReference type="SMART" id="SM00062"/>
    </source>
</evidence>
<dbReference type="SUPFAM" id="SSF53850">
    <property type="entry name" value="Periplasmic binding protein-like II"/>
    <property type="match status" value="1"/>
</dbReference>
<dbReference type="Proteomes" id="UP000429552">
    <property type="component" value="Unassembled WGS sequence"/>
</dbReference>
<evidence type="ECO:0000256" key="1">
    <source>
        <dbReference type="ARBA" id="ARBA00010333"/>
    </source>
</evidence>
<gene>
    <name evidence="8" type="ORF">Sliba_51110</name>
</gene>
<dbReference type="GO" id="GO:0006865">
    <property type="term" value="P:amino acid transport"/>
    <property type="evidence" value="ECO:0007669"/>
    <property type="project" value="TreeGrafter"/>
</dbReference>
<evidence type="ECO:0000313" key="8">
    <source>
        <dbReference type="EMBL" id="GFE24658.1"/>
    </source>
</evidence>
<dbReference type="PANTHER" id="PTHR30085">
    <property type="entry name" value="AMINO ACID ABC TRANSPORTER PERMEASE"/>
    <property type="match status" value="1"/>
</dbReference>
<dbReference type="InterPro" id="IPR051455">
    <property type="entry name" value="Bact_solute-bind_prot3"/>
</dbReference>
<keyword evidence="6" id="KW-0472">Membrane</keyword>
<feature type="transmembrane region" description="Helical" evidence="6">
    <location>
        <begin position="21"/>
        <end position="41"/>
    </location>
</feature>
<dbReference type="InterPro" id="IPR018313">
    <property type="entry name" value="SBP_3_CS"/>
</dbReference>
<dbReference type="InterPro" id="IPR001638">
    <property type="entry name" value="Solute-binding_3/MltF_N"/>
</dbReference>
<evidence type="ECO:0000256" key="4">
    <source>
        <dbReference type="RuleBase" id="RU003744"/>
    </source>
</evidence>
<proteinExistence type="inferred from homology"/>
<dbReference type="Pfam" id="PF00497">
    <property type="entry name" value="SBP_bac_3"/>
    <property type="match status" value="1"/>
</dbReference>
<sequence length="348" mass="36759">MREPGEGDMRMRARGLVNLRAVLAPVAAGMCVMAAAAAVLVPSLGGGAGEDGPGRGGAAAPAVTHRAYGPGAGRPAVAKCTARNAAESRRPSPDDGAAVSRIKEKGQLVVGVDQNTYRWGYRNPATGELEGFDIELARAVAEDILGPHPKVVFKAVPTSQRIPALQRRTVDLVVRTMTINCARKEQVAFSTAYFQAGQQVLAPKASKVTAFDDSLRGKRVCTAAGSTGESELSARRHGAKVLTVPNQLDCLVRLQLGEADAVVTDNALAAAQAAQDPAVELKGKPFTDEPYGVAMNKGDTDLVRRVNKVLDDYRGDGGADSRWMRAYRTWLEDDLPGISGPPSPEYSD</sequence>
<dbReference type="AlphaFoldDB" id="A0A640TMG0"/>
<dbReference type="PROSITE" id="PS01039">
    <property type="entry name" value="SBP_BACTERIAL_3"/>
    <property type="match status" value="1"/>
</dbReference>
<dbReference type="EMBL" id="BLIP01000001">
    <property type="protein sequence ID" value="GFE24658.1"/>
    <property type="molecule type" value="Genomic_DNA"/>
</dbReference>
<dbReference type="SMART" id="SM00062">
    <property type="entry name" value="PBPb"/>
    <property type="match status" value="1"/>
</dbReference>
<accession>A0A640TMG0</accession>
<dbReference type="CDD" id="cd13690">
    <property type="entry name" value="PBP2_GluB"/>
    <property type="match status" value="1"/>
</dbReference>
<feature type="region of interest" description="Disordered" evidence="5">
    <location>
        <begin position="50"/>
        <end position="75"/>
    </location>
</feature>
<evidence type="ECO:0000256" key="3">
    <source>
        <dbReference type="ARBA" id="ARBA00022729"/>
    </source>
</evidence>
<keyword evidence="6" id="KW-1133">Transmembrane helix</keyword>
<dbReference type="GO" id="GO:0005576">
    <property type="term" value="C:extracellular region"/>
    <property type="evidence" value="ECO:0007669"/>
    <property type="project" value="TreeGrafter"/>
</dbReference>
<evidence type="ECO:0000256" key="2">
    <source>
        <dbReference type="ARBA" id="ARBA00022448"/>
    </source>
</evidence>
<evidence type="ECO:0000256" key="5">
    <source>
        <dbReference type="SAM" id="MobiDB-lite"/>
    </source>
</evidence>
<dbReference type="Gene3D" id="3.40.190.10">
    <property type="entry name" value="Periplasmic binding protein-like II"/>
    <property type="match status" value="2"/>
</dbReference>
<name>A0A640TMG0_STRNI</name>
<keyword evidence="2" id="KW-0813">Transport</keyword>
<reference evidence="8 9" key="1">
    <citation type="submission" date="2019-12" db="EMBL/GenBank/DDBJ databases">
        <title>Whole genome shotgun sequence of Streptomyces libani subsp. libani NBRC 13452.</title>
        <authorList>
            <person name="Ichikawa N."/>
            <person name="Kimura A."/>
            <person name="Kitahashi Y."/>
            <person name="Komaki H."/>
            <person name="Tamura T."/>
        </authorList>
    </citation>
    <scope>NUCLEOTIDE SEQUENCE [LARGE SCALE GENOMIC DNA]</scope>
    <source>
        <strain evidence="8 9">NBRC 13452</strain>
    </source>
</reference>
<keyword evidence="6" id="KW-0812">Transmembrane</keyword>
<evidence type="ECO:0000256" key="6">
    <source>
        <dbReference type="SAM" id="Phobius"/>
    </source>
</evidence>
<organism evidence="8 9">
    <name type="scientific">Streptomyces nigrescens</name>
    <dbReference type="NCBI Taxonomy" id="1920"/>
    <lineage>
        <taxon>Bacteria</taxon>
        <taxon>Bacillati</taxon>
        <taxon>Actinomycetota</taxon>
        <taxon>Actinomycetes</taxon>
        <taxon>Kitasatosporales</taxon>
        <taxon>Streptomycetaceae</taxon>
        <taxon>Streptomyces</taxon>
    </lineage>
</organism>